<gene>
    <name evidence="1" type="ORF">Godav_027958</name>
</gene>
<comment type="caution">
    <text evidence="1">The sequence shown here is derived from an EMBL/GenBank/DDBJ whole genome shotgun (WGS) entry which is preliminary data.</text>
</comment>
<evidence type="ECO:0000313" key="2">
    <source>
        <dbReference type="Proteomes" id="UP000593561"/>
    </source>
</evidence>
<evidence type="ECO:0000313" key="1">
    <source>
        <dbReference type="EMBL" id="MBA0618645.1"/>
    </source>
</evidence>
<dbReference type="AntiFam" id="ANF00275">
    <property type="entry name" value="Spurious translation from rRNA (DUF6467)"/>
</dbReference>
<protein>
    <submittedName>
        <fullName evidence="1">Uncharacterized protein</fullName>
    </submittedName>
</protein>
<dbReference type="EMBL" id="JABFAC010000007">
    <property type="protein sequence ID" value="MBA0618645.1"/>
    <property type="molecule type" value="Genomic_DNA"/>
</dbReference>
<proteinExistence type="predicted"/>
<keyword evidence="2" id="KW-1185">Reference proteome</keyword>
<organism evidence="1 2">
    <name type="scientific">Gossypium davidsonii</name>
    <name type="common">Davidson's cotton</name>
    <name type="synonym">Gossypium klotzschianum subsp. davidsonii</name>
    <dbReference type="NCBI Taxonomy" id="34287"/>
    <lineage>
        <taxon>Eukaryota</taxon>
        <taxon>Viridiplantae</taxon>
        <taxon>Streptophyta</taxon>
        <taxon>Embryophyta</taxon>
        <taxon>Tracheophyta</taxon>
        <taxon>Spermatophyta</taxon>
        <taxon>Magnoliopsida</taxon>
        <taxon>eudicotyledons</taxon>
        <taxon>Gunneridae</taxon>
        <taxon>Pentapetalae</taxon>
        <taxon>rosids</taxon>
        <taxon>malvids</taxon>
        <taxon>Malvales</taxon>
        <taxon>Malvaceae</taxon>
        <taxon>Malvoideae</taxon>
        <taxon>Gossypium</taxon>
    </lineage>
</organism>
<dbReference type="AlphaFoldDB" id="A0A7J8RYB7"/>
<name>A0A7J8RYB7_GOSDV</name>
<reference evidence="1 2" key="1">
    <citation type="journal article" date="2019" name="Genome Biol. Evol.">
        <title>Insights into the evolution of the New World diploid cottons (Gossypium, subgenus Houzingenia) based on genome sequencing.</title>
        <authorList>
            <person name="Grover C.E."/>
            <person name="Arick M.A. 2nd"/>
            <person name="Thrash A."/>
            <person name="Conover J.L."/>
            <person name="Sanders W.S."/>
            <person name="Peterson D.G."/>
            <person name="Frelichowski J.E."/>
            <person name="Scheffler J.A."/>
            <person name="Scheffler B.E."/>
            <person name="Wendel J.F."/>
        </authorList>
    </citation>
    <scope>NUCLEOTIDE SEQUENCE [LARGE SCALE GENOMIC DNA]</scope>
    <source>
        <strain evidence="1">27</strain>
        <tissue evidence="1">Leaf</tissue>
    </source>
</reference>
<sequence>MEACKGFLKSNGEWLSSAKAEGSLIANPTCRAGMKVGLSDPIVSSGRAVTQQIKVTLGIIDDIFVVLEDWEGRTSSVLVIVPTVNAG</sequence>
<accession>A0A7J8RYB7</accession>
<dbReference type="Proteomes" id="UP000593561">
    <property type="component" value="Unassembled WGS sequence"/>
</dbReference>